<accession>A0A8J3WHZ2</accession>
<dbReference type="Proteomes" id="UP000619788">
    <property type="component" value="Unassembled WGS sequence"/>
</dbReference>
<comment type="caution">
    <text evidence="1">The sequence shown here is derived from an EMBL/GenBank/DDBJ whole genome shotgun (WGS) entry which is preliminary data.</text>
</comment>
<reference evidence="1 2" key="1">
    <citation type="submission" date="2021-01" db="EMBL/GenBank/DDBJ databases">
        <title>Whole genome shotgun sequence of Planobispora siamensis NBRC 107568.</title>
        <authorList>
            <person name="Komaki H."/>
            <person name="Tamura T."/>
        </authorList>
    </citation>
    <scope>NUCLEOTIDE SEQUENCE [LARGE SCALE GENOMIC DNA]</scope>
    <source>
        <strain evidence="1 2">NBRC 107568</strain>
    </source>
</reference>
<evidence type="ECO:0000313" key="2">
    <source>
        <dbReference type="Proteomes" id="UP000619788"/>
    </source>
</evidence>
<dbReference type="AlphaFoldDB" id="A0A8J3WHZ2"/>
<name>A0A8J3WHZ2_9ACTN</name>
<organism evidence="1 2">
    <name type="scientific">Planobispora siamensis</name>
    <dbReference type="NCBI Taxonomy" id="936338"/>
    <lineage>
        <taxon>Bacteria</taxon>
        <taxon>Bacillati</taxon>
        <taxon>Actinomycetota</taxon>
        <taxon>Actinomycetes</taxon>
        <taxon>Streptosporangiales</taxon>
        <taxon>Streptosporangiaceae</taxon>
        <taxon>Planobispora</taxon>
    </lineage>
</organism>
<protein>
    <submittedName>
        <fullName evidence="1">Uncharacterized protein</fullName>
    </submittedName>
</protein>
<sequence length="78" mass="8549">MRLFILMAQVAADLQKAVADETRLPVGASDLGRLLSYWGPHLTSTQSSCAYVDQRRQVGKGLLLWLSRSGMEPVVAMS</sequence>
<dbReference type="EMBL" id="BOOJ01000017">
    <property type="protein sequence ID" value="GIH91159.1"/>
    <property type="molecule type" value="Genomic_DNA"/>
</dbReference>
<keyword evidence="2" id="KW-1185">Reference proteome</keyword>
<gene>
    <name evidence="1" type="ORF">Psi01_17890</name>
</gene>
<proteinExistence type="predicted"/>
<evidence type="ECO:0000313" key="1">
    <source>
        <dbReference type="EMBL" id="GIH91159.1"/>
    </source>
</evidence>